<organism evidence="1 2">
    <name type="scientific">Candidatus Defluviibacterium haderslevense</name>
    <dbReference type="NCBI Taxonomy" id="2981993"/>
    <lineage>
        <taxon>Bacteria</taxon>
        <taxon>Pseudomonadati</taxon>
        <taxon>Bacteroidota</taxon>
        <taxon>Saprospiria</taxon>
        <taxon>Saprospirales</taxon>
        <taxon>Saprospiraceae</taxon>
        <taxon>Candidatus Defluviibacterium</taxon>
    </lineage>
</organism>
<dbReference type="Proteomes" id="UP000808349">
    <property type="component" value="Unassembled WGS sequence"/>
</dbReference>
<accession>A0A9D7S7Q5</accession>
<comment type="caution">
    <text evidence="1">The sequence shown here is derived from an EMBL/GenBank/DDBJ whole genome shotgun (WGS) entry which is preliminary data.</text>
</comment>
<evidence type="ECO:0000313" key="2">
    <source>
        <dbReference type="Proteomes" id="UP000808349"/>
    </source>
</evidence>
<proteinExistence type="predicted"/>
<name>A0A9D7S7Q5_9BACT</name>
<dbReference type="EMBL" id="JADKFW010000004">
    <property type="protein sequence ID" value="MBK9717303.1"/>
    <property type="molecule type" value="Genomic_DNA"/>
</dbReference>
<evidence type="ECO:0000313" key="1">
    <source>
        <dbReference type="EMBL" id="MBK9717303.1"/>
    </source>
</evidence>
<dbReference type="AlphaFoldDB" id="A0A9D7S7Q5"/>
<gene>
    <name evidence="1" type="ORF">IPO85_07295</name>
</gene>
<protein>
    <submittedName>
        <fullName evidence="1">Uncharacterized protein</fullName>
    </submittedName>
</protein>
<sequence length="108" mass="12138">MCNYYEKNLLLIAIHISFISKNELSAQINLLQDYQNNHSAYIGSFKGINFREGGFSGLFPIAGTNGKEFWTCSDRGVNVDCANANPTGCKPTYDKMYCFPTYSPKFIV</sequence>
<reference evidence="1 2" key="1">
    <citation type="submission" date="2020-10" db="EMBL/GenBank/DDBJ databases">
        <title>Connecting structure to function with the recovery of over 1000 high-quality activated sludge metagenome-assembled genomes encoding full-length rRNA genes using long-read sequencing.</title>
        <authorList>
            <person name="Singleton C.M."/>
            <person name="Petriglieri F."/>
            <person name="Kristensen J.M."/>
            <person name="Kirkegaard R.H."/>
            <person name="Michaelsen T.Y."/>
            <person name="Andersen M.H."/>
            <person name="Karst S.M."/>
            <person name="Dueholm M.S."/>
            <person name="Nielsen P.H."/>
            <person name="Albertsen M."/>
        </authorList>
    </citation>
    <scope>NUCLEOTIDE SEQUENCE [LARGE SCALE GENOMIC DNA]</scope>
    <source>
        <strain evidence="1">Ribe_18-Q3-R11-54_BAT3C.373</strain>
    </source>
</reference>